<sequence>MAQGHGAQKSPGETPSPETRSVEGETRSQVLRHLLKHGPSTASDLGGSLGFSAAGVRRHLDILVDDGLAEVVEWRDGKSVGRGRPAKHYRLTDRGRGQFGHAYDDLAADALNSLREFGGDDAVAAFARKRVEDIVSDVDPADESEDSVEETTRKLAEAFDRNGYAATVTRAGNGIQICQHHCPVASVAGEHPELCEAEHEVISSLVGLHVQPLASITDGHGICTTNIPLKTNATLDALDELAAVEDGPRRRGLRDKDEK</sequence>
<dbReference type="EMBL" id="JAVDXZ010000001">
    <property type="protein sequence ID" value="MDR7329382.1"/>
    <property type="molecule type" value="Genomic_DNA"/>
</dbReference>
<name>A0ABU1ZYQ3_9CORY</name>
<dbReference type="Proteomes" id="UP001180840">
    <property type="component" value="Unassembled WGS sequence"/>
</dbReference>
<dbReference type="PANTHER" id="PTHR30363">
    <property type="entry name" value="HTH-TYPE TRANSCRIPTIONAL REGULATOR SRLR-RELATED"/>
    <property type="match status" value="1"/>
</dbReference>
<dbReference type="RefSeq" id="WP_290194077.1">
    <property type="nucleotide sequence ID" value="NZ_CP047654.1"/>
</dbReference>
<evidence type="ECO:0000313" key="4">
    <source>
        <dbReference type="Proteomes" id="UP001180840"/>
    </source>
</evidence>
<proteinExistence type="predicted"/>
<reference evidence="3" key="1">
    <citation type="submission" date="2023-07" db="EMBL/GenBank/DDBJ databases">
        <title>Sequencing the genomes of 1000 actinobacteria strains.</title>
        <authorList>
            <person name="Klenk H.-P."/>
        </authorList>
    </citation>
    <scope>NUCLEOTIDE SEQUENCE</scope>
    <source>
        <strain evidence="3">DSM 107476</strain>
    </source>
</reference>
<dbReference type="Gene3D" id="1.10.10.10">
    <property type="entry name" value="Winged helix-like DNA-binding domain superfamily/Winged helix DNA-binding domain"/>
    <property type="match status" value="1"/>
</dbReference>
<dbReference type="InterPro" id="IPR036390">
    <property type="entry name" value="WH_DNA-bd_sf"/>
</dbReference>
<organism evidence="3 4">
    <name type="scientific">Corynebacterium guangdongense</name>
    <dbReference type="NCBI Taxonomy" id="1783348"/>
    <lineage>
        <taxon>Bacteria</taxon>
        <taxon>Bacillati</taxon>
        <taxon>Actinomycetota</taxon>
        <taxon>Actinomycetes</taxon>
        <taxon>Mycobacteriales</taxon>
        <taxon>Corynebacteriaceae</taxon>
        <taxon>Corynebacterium</taxon>
    </lineage>
</organism>
<dbReference type="SUPFAM" id="SSF46785">
    <property type="entry name" value="Winged helix' DNA-binding domain"/>
    <property type="match status" value="1"/>
</dbReference>
<dbReference type="InterPro" id="IPR036388">
    <property type="entry name" value="WH-like_DNA-bd_sf"/>
</dbReference>
<evidence type="ECO:0000256" key="1">
    <source>
        <dbReference type="SAM" id="MobiDB-lite"/>
    </source>
</evidence>
<evidence type="ECO:0000259" key="2">
    <source>
        <dbReference type="Pfam" id="PF01022"/>
    </source>
</evidence>
<feature type="region of interest" description="Disordered" evidence="1">
    <location>
        <begin position="1"/>
        <end position="29"/>
    </location>
</feature>
<evidence type="ECO:0000313" key="3">
    <source>
        <dbReference type="EMBL" id="MDR7329382.1"/>
    </source>
</evidence>
<gene>
    <name evidence="3" type="ORF">J2S39_001058</name>
</gene>
<accession>A0ABU1ZYQ3</accession>
<dbReference type="PANTHER" id="PTHR30363:SF28">
    <property type="entry name" value="TRANSCRIPTIONAL REGULATORY PROTEIN-RELATED"/>
    <property type="match status" value="1"/>
</dbReference>
<dbReference type="InterPro" id="IPR050313">
    <property type="entry name" value="Carb_Metab_HTH_regulators"/>
</dbReference>
<protein>
    <submittedName>
        <fullName evidence="3">ArsR family transcriptional regulator</fullName>
    </submittedName>
</protein>
<comment type="caution">
    <text evidence="3">The sequence shown here is derived from an EMBL/GenBank/DDBJ whole genome shotgun (WGS) entry which is preliminary data.</text>
</comment>
<feature type="domain" description="HTH arsR-type" evidence="2">
    <location>
        <begin position="25"/>
        <end position="70"/>
    </location>
</feature>
<dbReference type="InterPro" id="IPR001845">
    <property type="entry name" value="HTH_ArsR_DNA-bd_dom"/>
</dbReference>
<dbReference type="InterPro" id="IPR011991">
    <property type="entry name" value="ArsR-like_HTH"/>
</dbReference>
<keyword evidence="4" id="KW-1185">Reference proteome</keyword>
<dbReference type="Pfam" id="PF01022">
    <property type="entry name" value="HTH_5"/>
    <property type="match status" value="1"/>
</dbReference>
<dbReference type="CDD" id="cd00090">
    <property type="entry name" value="HTH_ARSR"/>
    <property type="match status" value="1"/>
</dbReference>